<name>A0A090LRL1_STRRB</name>
<evidence type="ECO:0000259" key="6">
    <source>
        <dbReference type="PROSITE" id="PS50262"/>
    </source>
</evidence>
<accession>A0A090LRL1</accession>
<proteinExistence type="predicted"/>
<evidence type="ECO:0000313" key="8">
    <source>
        <dbReference type="Proteomes" id="UP000035682"/>
    </source>
</evidence>
<organism evidence="7">
    <name type="scientific">Strongyloides ratti</name>
    <name type="common">Parasitic roundworm</name>
    <dbReference type="NCBI Taxonomy" id="34506"/>
    <lineage>
        <taxon>Eukaryota</taxon>
        <taxon>Metazoa</taxon>
        <taxon>Ecdysozoa</taxon>
        <taxon>Nematoda</taxon>
        <taxon>Chromadorea</taxon>
        <taxon>Rhabditida</taxon>
        <taxon>Tylenchina</taxon>
        <taxon>Panagrolaimomorpha</taxon>
        <taxon>Strongyloidoidea</taxon>
        <taxon>Strongyloididae</taxon>
        <taxon>Strongyloides</taxon>
    </lineage>
</organism>
<dbReference type="Proteomes" id="UP000035682">
    <property type="component" value="Unplaced"/>
</dbReference>
<keyword evidence="8" id="KW-1185">Reference proteome</keyword>
<reference evidence="7" key="2">
    <citation type="submission" date="2014-09" db="EMBL/GenBank/DDBJ databases">
        <authorList>
            <person name="Aslett A.Martin."/>
        </authorList>
    </citation>
    <scope>NUCLEOTIDE SEQUENCE</scope>
    <source>
        <strain evidence="7">ED321 Heterogonic</strain>
    </source>
</reference>
<keyword evidence="2 5" id="KW-0812">Transmembrane</keyword>
<evidence type="ECO:0000313" key="7">
    <source>
        <dbReference type="EMBL" id="CEF70191.1"/>
    </source>
</evidence>
<comment type="subcellular location">
    <subcellularLocation>
        <location evidence="1">Membrane</location>
    </subcellularLocation>
</comment>
<evidence type="ECO:0000256" key="4">
    <source>
        <dbReference type="ARBA" id="ARBA00023136"/>
    </source>
</evidence>
<dbReference type="WormBase" id="SRAE_2000482500">
    <property type="protein sequence ID" value="SRP03182"/>
    <property type="gene ID" value="WBGene00265071"/>
</dbReference>
<dbReference type="GeneID" id="36382564"/>
<keyword evidence="3 5" id="KW-1133">Transmembrane helix</keyword>
<dbReference type="EMBL" id="LN609529">
    <property type="protein sequence ID" value="CEF70191.1"/>
    <property type="molecule type" value="Genomic_DNA"/>
</dbReference>
<evidence type="ECO:0000256" key="2">
    <source>
        <dbReference type="ARBA" id="ARBA00022692"/>
    </source>
</evidence>
<dbReference type="RefSeq" id="XP_024509390.1">
    <property type="nucleotide sequence ID" value="XM_024643754.1"/>
</dbReference>
<feature type="domain" description="G-protein coupled receptors family 1 profile" evidence="6">
    <location>
        <begin position="1"/>
        <end position="157"/>
    </location>
</feature>
<dbReference type="InterPro" id="IPR017452">
    <property type="entry name" value="GPCR_Rhodpsn_7TM"/>
</dbReference>
<dbReference type="CTD" id="36382564"/>
<protein>
    <submittedName>
        <fullName evidence="7 9">GPCR, rhodopsin-like, 7TM domain-containing protein</fullName>
    </submittedName>
</protein>
<reference evidence="8" key="1">
    <citation type="submission" date="2014-09" db="EMBL/GenBank/DDBJ databases">
        <authorList>
            <person name="Martin A.A."/>
        </authorList>
    </citation>
    <scope>NUCLEOTIDE SEQUENCE</scope>
    <source>
        <strain evidence="8">ED321</strain>
    </source>
</reference>
<sequence length="211" mass="24362">MMIAHRKYISMIFCTVIYIVLLLPNGIELYDSSLVSKNLIDGDIFSQTYTFSYKFIFFVFVWPQIISPFVTFFFIFEIIRKVRNRCGQSITLSSTDKMTKNVTISLIICSIPPIVASLLTFLLHFLFFFKIAHVSRSLWNISEILLSFIGGSNPIFLVCFMKPFRLAILDFVNPNMVHHLQTKKTCNKINGFTTIKKIVVVDKNECEKLEG</sequence>
<dbReference type="AlphaFoldDB" id="A0A090LRL1"/>
<feature type="transmembrane region" description="Helical" evidence="5">
    <location>
        <begin position="102"/>
        <end position="129"/>
    </location>
</feature>
<dbReference type="WBParaSite" id="SRAE_2000482500.1">
    <property type="protein sequence ID" value="SRAE_2000482500.1"/>
    <property type="gene ID" value="WBGene00265071"/>
</dbReference>
<evidence type="ECO:0000313" key="9">
    <source>
        <dbReference type="WBParaSite" id="SRAE_2000482500.1"/>
    </source>
</evidence>
<dbReference type="GO" id="GO:0016020">
    <property type="term" value="C:membrane"/>
    <property type="evidence" value="ECO:0007669"/>
    <property type="project" value="UniProtKB-SubCell"/>
</dbReference>
<feature type="transmembrane region" description="Helical" evidence="5">
    <location>
        <begin position="141"/>
        <end position="161"/>
    </location>
</feature>
<keyword evidence="4 5" id="KW-0472">Membrane</keyword>
<evidence type="ECO:0000256" key="5">
    <source>
        <dbReference type="SAM" id="Phobius"/>
    </source>
</evidence>
<reference evidence="9" key="3">
    <citation type="submission" date="2020-12" db="UniProtKB">
        <authorList>
            <consortium name="WormBaseParasite"/>
        </authorList>
    </citation>
    <scope>IDENTIFICATION</scope>
</reference>
<evidence type="ECO:0000256" key="3">
    <source>
        <dbReference type="ARBA" id="ARBA00022989"/>
    </source>
</evidence>
<evidence type="ECO:0000313" key="10">
    <source>
        <dbReference type="WormBase" id="SRAE_2000482500"/>
    </source>
</evidence>
<dbReference type="Gene3D" id="1.20.1070.10">
    <property type="entry name" value="Rhodopsin 7-helix transmembrane proteins"/>
    <property type="match status" value="1"/>
</dbReference>
<gene>
    <name evidence="7 9 10" type="ORF">SRAE_2000482500</name>
</gene>
<dbReference type="PROSITE" id="PS50262">
    <property type="entry name" value="G_PROTEIN_RECEP_F1_2"/>
    <property type="match status" value="1"/>
</dbReference>
<feature type="transmembrane region" description="Helical" evidence="5">
    <location>
        <begin position="53"/>
        <end position="76"/>
    </location>
</feature>
<evidence type="ECO:0000256" key="1">
    <source>
        <dbReference type="ARBA" id="ARBA00004370"/>
    </source>
</evidence>